<organism evidence="1 2">
    <name type="scientific">Desmophyllum pertusum</name>
    <dbReference type="NCBI Taxonomy" id="174260"/>
    <lineage>
        <taxon>Eukaryota</taxon>
        <taxon>Metazoa</taxon>
        <taxon>Cnidaria</taxon>
        <taxon>Anthozoa</taxon>
        <taxon>Hexacorallia</taxon>
        <taxon>Scleractinia</taxon>
        <taxon>Caryophylliina</taxon>
        <taxon>Caryophylliidae</taxon>
        <taxon>Desmophyllum</taxon>
    </lineage>
</organism>
<dbReference type="EMBL" id="MU826004">
    <property type="protein sequence ID" value="KAJ7381809.1"/>
    <property type="molecule type" value="Genomic_DNA"/>
</dbReference>
<dbReference type="AlphaFoldDB" id="A0A9X0D1V4"/>
<gene>
    <name evidence="1" type="ORF">OS493_038898</name>
</gene>
<comment type="caution">
    <text evidence="1">The sequence shown here is derived from an EMBL/GenBank/DDBJ whole genome shotgun (WGS) entry which is preliminary data.</text>
</comment>
<sequence>SMCIVSGHLFGEYINDTPAPVCRCGLGIPDLIKDSMKPVCCKPDVRSAVMLSITGDLLFFPSDLVYLLFCWRGAADTQGAFEGLCYTCLYCWIWSVGNLSEVTLPIFAAA</sequence>
<evidence type="ECO:0000313" key="2">
    <source>
        <dbReference type="Proteomes" id="UP001163046"/>
    </source>
</evidence>
<reference evidence="1" key="1">
    <citation type="submission" date="2023-01" db="EMBL/GenBank/DDBJ databases">
        <title>Genome assembly of the deep-sea coral Lophelia pertusa.</title>
        <authorList>
            <person name="Herrera S."/>
            <person name="Cordes E."/>
        </authorList>
    </citation>
    <scope>NUCLEOTIDE SEQUENCE</scope>
    <source>
        <strain evidence="1">USNM1676648</strain>
        <tissue evidence="1">Polyp</tissue>
    </source>
</reference>
<proteinExistence type="predicted"/>
<protein>
    <submittedName>
        <fullName evidence="1">Uncharacterized protein</fullName>
    </submittedName>
</protein>
<feature type="non-terminal residue" evidence="1">
    <location>
        <position position="1"/>
    </location>
</feature>
<accession>A0A9X0D1V4</accession>
<name>A0A9X0D1V4_9CNID</name>
<dbReference type="Proteomes" id="UP001163046">
    <property type="component" value="Unassembled WGS sequence"/>
</dbReference>
<evidence type="ECO:0000313" key="1">
    <source>
        <dbReference type="EMBL" id="KAJ7381809.1"/>
    </source>
</evidence>
<keyword evidence="2" id="KW-1185">Reference proteome</keyword>